<dbReference type="Proteomes" id="UP001207605">
    <property type="component" value="Unassembled WGS sequence"/>
</dbReference>
<evidence type="ECO:0000259" key="2">
    <source>
        <dbReference type="Pfam" id="PF07486"/>
    </source>
</evidence>
<protein>
    <submittedName>
        <fullName evidence="3">Cell wall hydrolase</fullName>
    </submittedName>
</protein>
<name>A0ABT2S606_9FIRM</name>
<dbReference type="EMBL" id="JAOQJV010000007">
    <property type="protein sequence ID" value="MCU6700023.1"/>
    <property type="molecule type" value="Genomic_DNA"/>
</dbReference>
<reference evidence="3 4" key="1">
    <citation type="journal article" date="2021" name="ISME Commun">
        <title>Automated analysis of genomic sequences facilitates high-throughput and comprehensive description of bacteria.</title>
        <authorList>
            <person name="Hitch T.C.A."/>
        </authorList>
    </citation>
    <scope>NUCLEOTIDE SEQUENCE [LARGE SCALE GENOMIC DNA]</scope>
    <source>
        <strain evidence="3 4">Sanger_02</strain>
    </source>
</reference>
<keyword evidence="3" id="KW-0378">Hydrolase</keyword>
<accession>A0ABT2S606</accession>
<sequence length="190" mass="20654">MFKLNNCRWRMALAVIVALSIGFSSQAAEIDQIGTPESTAILTVGQVVKSAPGIECIKKNKIQTELQTKLTSKIEETLKEEERAEELLASIIFCEAGNQSFTGQVAVGAVVLNRMANEAYPDTMEEVIYQPGQFCPAGSGWLDRVRSTDGYTESAMQAAEAALAGENPIGDCLYFDQGGYGYQIGAHYFH</sequence>
<dbReference type="InterPro" id="IPR011105">
    <property type="entry name" value="Cell_wall_hydrolase_SleB"/>
</dbReference>
<evidence type="ECO:0000256" key="1">
    <source>
        <dbReference type="SAM" id="SignalP"/>
    </source>
</evidence>
<feature type="domain" description="Cell wall hydrolase SleB" evidence="2">
    <location>
        <begin position="99"/>
        <end position="176"/>
    </location>
</feature>
<dbReference type="Pfam" id="PF07486">
    <property type="entry name" value="Hydrolase_2"/>
    <property type="match status" value="1"/>
</dbReference>
<feature type="chain" id="PRO_5046626394" evidence="1">
    <location>
        <begin position="28"/>
        <end position="190"/>
    </location>
</feature>
<keyword evidence="1" id="KW-0732">Signal</keyword>
<keyword evidence="4" id="KW-1185">Reference proteome</keyword>
<dbReference type="RefSeq" id="WP_262581498.1">
    <property type="nucleotide sequence ID" value="NZ_JAOQJV010000007.1"/>
</dbReference>
<feature type="signal peptide" evidence="1">
    <location>
        <begin position="1"/>
        <end position="27"/>
    </location>
</feature>
<dbReference type="GO" id="GO:0016787">
    <property type="term" value="F:hydrolase activity"/>
    <property type="evidence" value="ECO:0007669"/>
    <property type="project" value="UniProtKB-KW"/>
</dbReference>
<proteinExistence type="predicted"/>
<dbReference type="InterPro" id="IPR042047">
    <property type="entry name" value="SleB_dom1"/>
</dbReference>
<organism evidence="3 4">
    <name type="scientific">Dorea ammoniilytica</name>
    <dbReference type="NCBI Taxonomy" id="2981788"/>
    <lineage>
        <taxon>Bacteria</taxon>
        <taxon>Bacillati</taxon>
        <taxon>Bacillota</taxon>
        <taxon>Clostridia</taxon>
        <taxon>Lachnospirales</taxon>
        <taxon>Lachnospiraceae</taxon>
        <taxon>Dorea</taxon>
    </lineage>
</organism>
<evidence type="ECO:0000313" key="3">
    <source>
        <dbReference type="EMBL" id="MCU6700023.1"/>
    </source>
</evidence>
<dbReference type="Gene3D" id="1.10.10.2520">
    <property type="entry name" value="Cell wall hydrolase SleB, domain 1"/>
    <property type="match status" value="1"/>
</dbReference>
<comment type="caution">
    <text evidence="3">The sequence shown here is derived from an EMBL/GenBank/DDBJ whole genome shotgun (WGS) entry which is preliminary data.</text>
</comment>
<evidence type="ECO:0000313" key="4">
    <source>
        <dbReference type="Proteomes" id="UP001207605"/>
    </source>
</evidence>
<gene>
    <name evidence="3" type="ORF">OCV65_07235</name>
</gene>